<dbReference type="InterPro" id="IPR050490">
    <property type="entry name" value="Bact_solute-bd_prot1"/>
</dbReference>
<dbReference type="InterPro" id="IPR006059">
    <property type="entry name" value="SBP"/>
</dbReference>
<dbReference type="PANTHER" id="PTHR43649">
    <property type="entry name" value="ARABINOSE-BINDING PROTEIN-RELATED"/>
    <property type="match status" value="1"/>
</dbReference>
<feature type="compositionally biased region" description="Low complexity" evidence="4">
    <location>
        <begin position="25"/>
        <end position="35"/>
    </location>
</feature>
<feature type="compositionally biased region" description="Gly residues" evidence="4">
    <location>
        <begin position="36"/>
        <end position="46"/>
    </location>
</feature>
<evidence type="ECO:0000313" key="7">
    <source>
        <dbReference type="Proteomes" id="UP001499854"/>
    </source>
</evidence>
<evidence type="ECO:0000256" key="4">
    <source>
        <dbReference type="SAM" id="MobiDB-lite"/>
    </source>
</evidence>
<dbReference type="PROSITE" id="PS51257">
    <property type="entry name" value="PROKAR_LIPOPROTEIN"/>
    <property type="match status" value="1"/>
</dbReference>
<feature type="chain" id="PRO_5046022131" evidence="5">
    <location>
        <begin position="27"/>
        <end position="484"/>
    </location>
</feature>
<dbReference type="Proteomes" id="UP001499854">
    <property type="component" value="Unassembled WGS sequence"/>
</dbReference>
<keyword evidence="7" id="KW-1185">Reference proteome</keyword>
<dbReference type="RefSeq" id="WP_344661959.1">
    <property type="nucleotide sequence ID" value="NZ_BAAAQM010000063.1"/>
</dbReference>
<comment type="caution">
    <text evidence="6">The sequence shown here is derived from an EMBL/GenBank/DDBJ whole genome shotgun (WGS) entry which is preliminary data.</text>
</comment>
<dbReference type="PROSITE" id="PS01037">
    <property type="entry name" value="SBP_BACTERIAL_1"/>
    <property type="match status" value="1"/>
</dbReference>
<dbReference type="SUPFAM" id="SSF53850">
    <property type="entry name" value="Periplasmic binding protein-like II"/>
    <property type="match status" value="1"/>
</dbReference>
<gene>
    <name evidence="6" type="ORF">GCM10009838_75060</name>
</gene>
<comment type="similarity">
    <text evidence="1">Belongs to the bacterial solute-binding protein 1 family.</text>
</comment>
<feature type="signal peptide" evidence="5">
    <location>
        <begin position="1"/>
        <end position="26"/>
    </location>
</feature>
<organism evidence="6 7">
    <name type="scientific">Catenulispora subtropica</name>
    <dbReference type="NCBI Taxonomy" id="450798"/>
    <lineage>
        <taxon>Bacteria</taxon>
        <taxon>Bacillati</taxon>
        <taxon>Actinomycetota</taxon>
        <taxon>Actinomycetes</taxon>
        <taxon>Catenulisporales</taxon>
        <taxon>Catenulisporaceae</taxon>
        <taxon>Catenulispora</taxon>
    </lineage>
</organism>
<keyword evidence="2" id="KW-0813">Transport</keyword>
<name>A0ABN2T4M1_9ACTN</name>
<keyword evidence="3 5" id="KW-0732">Signal</keyword>
<dbReference type="PANTHER" id="PTHR43649:SF16">
    <property type="entry name" value="SUGAR-BINDING LIPOPROTEIN"/>
    <property type="match status" value="1"/>
</dbReference>
<evidence type="ECO:0000256" key="5">
    <source>
        <dbReference type="SAM" id="SignalP"/>
    </source>
</evidence>
<evidence type="ECO:0000256" key="3">
    <source>
        <dbReference type="ARBA" id="ARBA00022729"/>
    </source>
</evidence>
<reference evidence="6 7" key="1">
    <citation type="journal article" date="2019" name="Int. J. Syst. Evol. Microbiol.">
        <title>The Global Catalogue of Microorganisms (GCM) 10K type strain sequencing project: providing services to taxonomists for standard genome sequencing and annotation.</title>
        <authorList>
            <consortium name="The Broad Institute Genomics Platform"/>
            <consortium name="The Broad Institute Genome Sequencing Center for Infectious Disease"/>
            <person name="Wu L."/>
            <person name="Ma J."/>
        </authorList>
    </citation>
    <scope>NUCLEOTIDE SEQUENCE [LARGE SCALE GENOMIC DNA]</scope>
    <source>
        <strain evidence="6 7">JCM 16013</strain>
    </source>
</reference>
<dbReference type="Gene3D" id="3.40.190.10">
    <property type="entry name" value="Periplasmic binding protein-like II"/>
    <property type="match status" value="1"/>
</dbReference>
<dbReference type="InterPro" id="IPR006061">
    <property type="entry name" value="SBP_1_CS"/>
</dbReference>
<protein>
    <submittedName>
        <fullName evidence="6">Extracellular solute-binding protein</fullName>
    </submittedName>
</protein>
<feature type="region of interest" description="Disordered" evidence="4">
    <location>
        <begin position="25"/>
        <end position="54"/>
    </location>
</feature>
<dbReference type="Pfam" id="PF01547">
    <property type="entry name" value="SBP_bac_1"/>
    <property type="match status" value="1"/>
</dbReference>
<accession>A0ABN2T4M1</accession>
<sequence length="484" mass="50526">MKRNGSRTVVALVVAAGIAITGAACSSSSSSSSKGGDTGSKGGGNAADGVADGKPLDSNATVTISIDGAPGADQAANKATYADDLQAFKILYPNVTVNAKPYVGQVEDPPQFTAMLKAHNETGAFHAYFTDKNQVLDSGDAIDISAYVNDQTLPGFSQLLPGVKQNMQDGGKTYSLPINYYTQGLIYNRDLFKKAGLDPDKPPTTWDEVEADAAKISALGGGITGYEDYSGGNTGGWHFASELDSLGGKMVSDDGKKAAFNSDQGKQVLQRLANMRKDGGIGATPVPKWDAAFPPLATGKVGMFIGAPDVIQHLVEVMGADKSLFGMGPIPGAGGPATGTLAGGDVYYFKKGLTPNQIKALIAWIDFEYLTPGKGQFDFARAKALASTDKPAAIGLPQKFFWNPSSPQMTQVQTDLTTSATLPVDQYKPFVDNPIPPVLEPPAAQQLYKVLDTAMSAAMTDAGADPAKLLGNAESQVNQILANQ</sequence>
<evidence type="ECO:0000313" key="6">
    <source>
        <dbReference type="EMBL" id="GAA1998698.1"/>
    </source>
</evidence>
<dbReference type="EMBL" id="BAAAQM010000063">
    <property type="protein sequence ID" value="GAA1998698.1"/>
    <property type="molecule type" value="Genomic_DNA"/>
</dbReference>
<evidence type="ECO:0000256" key="2">
    <source>
        <dbReference type="ARBA" id="ARBA00022448"/>
    </source>
</evidence>
<evidence type="ECO:0000256" key="1">
    <source>
        <dbReference type="ARBA" id="ARBA00008520"/>
    </source>
</evidence>
<proteinExistence type="inferred from homology"/>